<dbReference type="AlphaFoldDB" id="A0AAN6ZHV1"/>
<protein>
    <recommendedName>
        <fullName evidence="1">VOC domain-containing protein</fullName>
    </recommendedName>
</protein>
<dbReference type="EMBL" id="MU853401">
    <property type="protein sequence ID" value="KAK4138997.1"/>
    <property type="molecule type" value="Genomic_DNA"/>
</dbReference>
<dbReference type="PROSITE" id="PS51819">
    <property type="entry name" value="VOC"/>
    <property type="match status" value="1"/>
</dbReference>
<dbReference type="Proteomes" id="UP001304895">
    <property type="component" value="Unassembled WGS sequence"/>
</dbReference>
<reference evidence="2" key="2">
    <citation type="submission" date="2023-05" db="EMBL/GenBank/DDBJ databases">
        <authorList>
            <consortium name="Lawrence Berkeley National Laboratory"/>
            <person name="Steindorff A."/>
            <person name="Hensen N."/>
            <person name="Bonometti L."/>
            <person name="Westerberg I."/>
            <person name="Brannstrom I.O."/>
            <person name="Guillou S."/>
            <person name="Cros-Aarteil S."/>
            <person name="Calhoun S."/>
            <person name="Haridas S."/>
            <person name="Kuo A."/>
            <person name="Mondo S."/>
            <person name="Pangilinan J."/>
            <person name="Riley R."/>
            <person name="Labutti K."/>
            <person name="Andreopoulos B."/>
            <person name="Lipzen A."/>
            <person name="Chen C."/>
            <person name="Yanf M."/>
            <person name="Daum C."/>
            <person name="Ng V."/>
            <person name="Clum A."/>
            <person name="Ohm R."/>
            <person name="Martin F."/>
            <person name="Silar P."/>
            <person name="Natvig D."/>
            <person name="Lalanne C."/>
            <person name="Gautier V."/>
            <person name="Ament-Velasquez S.L."/>
            <person name="Kruys A."/>
            <person name="Hutchinson M.I."/>
            <person name="Powell A.J."/>
            <person name="Barry K."/>
            <person name="Miller A.N."/>
            <person name="Grigoriev I.V."/>
            <person name="Debuchy R."/>
            <person name="Gladieux P."/>
            <person name="Thoren M.H."/>
            <person name="Johannesson H."/>
        </authorList>
    </citation>
    <scope>NUCLEOTIDE SEQUENCE</scope>
    <source>
        <strain evidence="2">CBS 123565</strain>
    </source>
</reference>
<dbReference type="Gene3D" id="3.10.180.10">
    <property type="entry name" value="2,3-Dihydroxybiphenyl 1,2-Dioxygenase, domain 1"/>
    <property type="match status" value="1"/>
</dbReference>
<evidence type="ECO:0000313" key="3">
    <source>
        <dbReference type="Proteomes" id="UP001304895"/>
    </source>
</evidence>
<evidence type="ECO:0000259" key="1">
    <source>
        <dbReference type="PROSITE" id="PS51819"/>
    </source>
</evidence>
<sequence length="179" mass="19583">MPLGHVSLPTGPATYKPMHDFYSTILQPLGYRIYKEQDNLYCGFGTHSGPDFWLHCDGDDAGFAAVDPSLSADENRELFHGGRTHVAFNVASRRQVEEWFRNAVKAGGIPNGEPGERNEYAKGYYAAFVLDPLGNNVEAVHFNPWWLQAIKAVPGAVAVVFGAVAGHFALGYAKRAGWA</sequence>
<evidence type="ECO:0000313" key="2">
    <source>
        <dbReference type="EMBL" id="KAK4138997.1"/>
    </source>
</evidence>
<dbReference type="InterPro" id="IPR029068">
    <property type="entry name" value="Glyas_Bleomycin-R_OHBP_Dase"/>
</dbReference>
<reference evidence="2" key="1">
    <citation type="journal article" date="2023" name="Mol. Phylogenet. Evol.">
        <title>Genome-scale phylogeny and comparative genomics of the fungal order Sordariales.</title>
        <authorList>
            <person name="Hensen N."/>
            <person name="Bonometti L."/>
            <person name="Westerberg I."/>
            <person name="Brannstrom I.O."/>
            <person name="Guillou S."/>
            <person name="Cros-Aarteil S."/>
            <person name="Calhoun S."/>
            <person name="Haridas S."/>
            <person name="Kuo A."/>
            <person name="Mondo S."/>
            <person name="Pangilinan J."/>
            <person name="Riley R."/>
            <person name="LaButti K."/>
            <person name="Andreopoulos B."/>
            <person name="Lipzen A."/>
            <person name="Chen C."/>
            <person name="Yan M."/>
            <person name="Daum C."/>
            <person name="Ng V."/>
            <person name="Clum A."/>
            <person name="Steindorff A."/>
            <person name="Ohm R.A."/>
            <person name="Martin F."/>
            <person name="Silar P."/>
            <person name="Natvig D.O."/>
            <person name="Lalanne C."/>
            <person name="Gautier V."/>
            <person name="Ament-Velasquez S.L."/>
            <person name="Kruys A."/>
            <person name="Hutchinson M.I."/>
            <person name="Powell A.J."/>
            <person name="Barry K."/>
            <person name="Miller A.N."/>
            <person name="Grigoriev I.V."/>
            <person name="Debuchy R."/>
            <person name="Gladieux P."/>
            <person name="Hiltunen Thoren M."/>
            <person name="Johannesson H."/>
        </authorList>
    </citation>
    <scope>NUCLEOTIDE SEQUENCE</scope>
    <source>
        <strain evidence="2">CBS 123565</strain>
    </source>
</reference>
<accession>A0AAN6ZHV1</accession>
<dbReference type="PANTHER" id="PTHR35006">
    <property type="entry name" value="GLYOXALASE FAMILY PROTEIN (AFU_ORTHOLOGUE AFUA_5G14830)"/>
    <property type="match status" value="1"/>
</dbReference>
<dbReference type="SUPFAM" id="SSF54593">
    <property type="entry name" value="Glyoxalase/Bleomycin resistance protein/Dihydroxybiphenyl dioxygenase"/>
    <property type="match status" value="1"/>
</dbReference>
<proteinExistence type="predicted"/>
<dbReference type="PANTHER" id="PTHR35006:SF2">
    <property type="entry name" value="GLYOXALASE FAMILY PROTEIN (AFU_ORTHOLOGUE AFUA_5G14830)"/>
    <property type="match status" value="1"/>
</dbReference>
<comment type="caution">
    <text evidence="2">The sequence shown here is derived from an EMBL/GenBank/DDBJ whole genome shotgun (WGS) entry which is preliminary data.</text>
</comment>
<keyword evidence="3" id="KW-1185">Reference proteome</keyword>
<dbReference type="InterPro" id="IPR037523">
    <property type="entry name" value="VOC_core"/>
</dbReference>
<name>A0AAN6ZHV1_9PEZI</name>
<organism evidence="2 3">
    <name type="scientific">Trichocladium antarcticum</name>
    <dbReference type="NCBI Taxonomy" id="1450529"/>
    <lineage>
        <taxon>Eukaryota</taxon>
        <taxon>Fungi</taxon>
        <taxon>Dikarya</taxon>
        <taxon>Ascomycota</taxon>
        <taxon>Pezizomycotina</taxon>
        <taxon>Sordariomycetes</taxon>
        <taxon>Sordariomycetidae</taxon>
        <taxon>Sordariales</taxon>
        <taxon>Chaetomiaceae</taxon>
        <taxon>Trichocladium</taxon>
    </lineage>
</organism>
<feature type="domain" description="VOC" evidence="1">
    <location>
        <begin position="2"/>
        <end position="142"/>
    </location>
</feature>
<gene>
    <name evidence="2" type="ORF">BT67DRAFT_369714</name>
</gene>